<evidence type="ECO:0000313" key="3">
    <source>
        <dbReference type="EMBL" id="GEB86151.1"/>
    </source>
</evidence>
<dbReference type="PANTHER" id="PTHR13847">
    <property type="entry name" value="SARCOSINE DEHYDROGENASE-RELATED"/>
    <property type="match status" value="1"/>
</dbReference>
<protein>
    <submittedName>
        <fullName evidence="3">Oxidoreductase</fullName>
    </submittedName>
</protein>
<organism evidence="3 4">
    <name type="scientific">Acetobacter peroxydans</name>
    <dbReference type="NCBI Taxonomy" id="104098"/>
    <lineage>
        <taxon>Bacteria</taxon>
        <taxon>Pseudomonadati</taxon>
        <taxon>Pseudomonadota</taxon>
        <taxon>Alphaproteobacteria</taxon>
        <taxon>Acetobacterales</taxon>
        <taxon>Acetobacteraceae</taxon>
        <taxon>Acetobacter</taxon>
    </lineage>
</organism>
<dbReference type="RefSeq" id="WP_242008898.1">
    <property type="nucleotide sequence ID" value="NZ_BAPL01000012.1"/>
</dbReference>
<dbReference type="PANTHER" id="PTHR13847:SF281">
    <property type="entry name" value="FAD DEPENDENT OXIDOREDUCTASE DOMAIN-CONTAINING PROTEIN"/>
    <property type="match status" value="1"/>
</dbReference>
<dbReference type="Pfam" id="PF01266">
    <property type="entry name" value="DAO"/>
    <property type="match status" value="1"/>
</dbReference>
<keyword evidence="1" id="KW-0560">Oxidoreductase</keyword>
<evidence type="ECO:0000313" key="4">
    <source>
        <dbReference type="Proteomes" id="UP000317730"/>
    </source>
</evidence>
<dbReference type="GO" id="GO:0016491">
    <property type="term" value="F:oxidoreductase activity"/>
    <property type="evidence" value="ECO:0007669"/>
    <property type="project" value="UniProtKB-KW"/>
</dbReference>
<dbReference type="Gene3D" id="3.50.50.60">
    <property type="entry name" value="FAD/NAD(P)-binding domain"/>
    <property type="match status" value="1"/>
</dbReference>
<dbReference type="AlphaFoldDB" id="A0A4Y3TSY6"/>
<dbReference type="Gene3D" id="3.30.9.10">
    <property type="entry name" value="D-Amino Acid Oxidase, subunit A, domain 2"/>
    <property type="match status" value="1"/>
</dbReference>
<dbReference type="InterPro" id="IPR036188">
    <property type="entry name" value="FAD/NAD-bd_sf"/>
</dbReference>
<evidence type="ECO:0000259" key="2">
    <source>
        <dbReference type="Pfam" id="PF01266"/>
    </source>
</evidence>
<reference evidence="3 4" key="1">
    <citation type="submission" date="2019-06" db="EMBL/GenBank/DDBJ databases">
        <title>Whole genome shotgun sequence of Acetobacter peroxydans NBRC 13755.</title>
        <authorList>
            <person name="Hosoyama A."/>
            <person name="Uohara A."/>
            <person name="Ohji S."/>
            <person name="Ichikawa N."/>
        </authorList>
    </citation>
    <scope>NUCLEOTIDE SEQUENCE [LARGE SCALE GENOMIC DNA]</scope>
    <source>
        <strain evidence="3 4">NBRC 13755</strain>
    </source>
</reference>
<feature type="domain" description="FAD dependent oxidoreductase" evidence="2">
    <location>
        <begin position="45"/>
        <end position="399"/>
    </location>
</feature>
<dbReference type="EMBL" id="BJMV01000010">
    <property type="protein sequence ID" value="GEB86151.1"/>
    <property type="molecule type" value="Genomic_DNA"/>
</dbReference>
<keyword evidence="4" id="KW-1185">Reference proteome</keyword>
<dbReference type="InterPro" id="IPR006076">
    <property type="entry name" value="FAD-dep_OxRdtase"/>
</dbReference>
<gene>
    <name evidence="3" type="primary">ordL</name>
    <name evidence="3" type="ORF">APE01nite_19480</name>
</gene>
<dbReference type="GO" id="GO:0005737">
    <property type="term" value="C:cytoplasm"/>
    <property type="evidence" value="ECO:0007669"/>
    <property type="project" value="TreeGrafter"/>
</dbReference>
<comment type="caution">
    <text evidence="3">The sequence shown here is derived from an EMBL/GenBank/DDBJ whole genome shotgun (WGS) entry which is preliminary data.</text>
</comment>
<name>A0A4Y3TSY6_9PROT</name>
<dbReference type="SUPFAM" id="SSF51905">
    <property type="entry name" value="FAD/NAD(P)-binding domain"/>
    <property type="match status" value="1"/>
</dbReference>
<evidence type="ECO:0000256" key="1">
    <source>
        <dbReference type="ARBA" id="ARBA00023002"/>
    </source>
</evidence>
<sequence>MPTLPSPISLSDLAQGRAVPFIHKPYWWEAMPPAPHEAPVSGVADVAVVGSGFTGLSAALTLARAGRSVTILEAGTAGYGASTRNGGQVGSGNQKFRVRTLIDMMGVKKAQALLMEGVAMLDHMETLIADEKISCFFKRCGRFRGAVRPEHYDAMARDMQDLERYAGVRSFMVPRAEQHSEIATDFFHGGSVLPQDASLHPGLYHAGLLNRAQEAGARLFCQAPVTAVERDSDGFTLRTPRGDLKARQVIIATNGYRQSFSSFCRKRIVPVTSALIATAPMPAERLNALMPGGRMYGNSARVFSYFRAAPDEPRLIWGGRVGRLAPAASARAYAHLARDLLEVFPQAGDLALSHAWSGRIGYTFDEFPHLGLAPDGLHYAIGYCGTGVSRSTWFGRKIALQVMDKPEGFSEFTGLRFPSHPFQTFAPAAVPFFEQWYRLRDAFNI</sequence>
<accession>A0A4Y3TSY6</accession>
<dbReference type="Proteomes" id="UP000317730">
    <property type="component" value="Unassembled WGS sequence"/>
</dbReference>
<proteinExistence type="predicted"/>